<keyword evidence="2 6" id="KW-0067">ATP-binding</keyword>
<evidence type="ECO:0000256" key="3">
    <source>
        <dbReference type="ARBA" id="ARBA00023123"/>
    </source>
</evidence>
<feature type="domain" description="Myosin motor" evidence="9">
    <location>
        <begin position="93"/>
        <end position="771"/>
    </location>
</feature>
<dbReference type="AlphaFoldDB" id="A0A0S4J0R8"/>
<dbReference type="PROSITE" id="PS51456">
    <property type="entry name" value="MYOSIN_MOTOR"/>
    <property type="match status" value="1"/>
</dbReference>
<keyword evidence="5 6" id="KW-0009">Actin-binding</keyword>
<accession>A0A0S4J0R8</accession>
<dbReference type="GO" id="GO:0005737">
    <property type="term" value="C:cytoplasm"/>
    <property type="evidence" value="ECO:0007669"/>
    <property type="project" value="TreeGrafter"/>
</dbReference>
<evidence type="ECO:0000313" key="11">
    <source>
        <dbReference type="Proteomes" id="UP000051952"/>
    </source>
</evidence>
<dbReference type="CDD" id="cd00124">
    <property type="entry name" value="MYSc"/>
    <property type="match status" value="1"/>
</dbReference>
<dbReference type="SMART" id="SM00242">
    <property type="entry name" value="MYSc"/>
    <property type="match status" value="1"/>
</dbReference>
<dbReference type="OrthoDB" id="6108017at2759"/>
<evidence type="ECO:0000256" key="7">
    <source>
        <dbReference type="SAM" id="Coils"/>
    </source>
</evidence>
<keyword evidence="3 6" id="KW-0518">Myosin</keyword>
<dbReference type="Pfam" id="PF00063">
    <property type="entry name" value="Myosin_head"/>
    <property type="match status" value="1"/>
</dbReference>
<keyword evidence="4 6" id="KW-0505">Motor protein</keyword>
<dbReference type="GO" id="GO:0051015">
    <property type="term" value="F:actin filament binding"/>
    <property type="evidence" value="ECO:0007669"/>
    <property type="project" value="TreeGrafter"/>
</dbReference>
<name>A0A0S4J0R8_BODSA</name>
<dbReference type="EMBL" id="CYKH01000484">
    <property type="protein sequence ID" value="CUF99905.1"/>
    <property type="molecule type" value="Genomic_DNA"/>
</dbReference>
<evidence type="ECO:0000256" key="2">
    <source>
        <dbReference type="ARBA" id="ARBA00022840"/>
    </source>
</evidence>
<evidence type="ECO:0000256" key="6">
    <source>
        <dbReference type="PROSITE-ProRule" id="PRU00782"/>
    </source>
</evidence>
<dbReference type="VEuPathDB" id="TriTrypDB:BSAL_68940c"/>
<organism evidence="10 11">
    <name type="scientific">Bodo saltans</name>
    <name type="common">Flagellated protozoan</name>
    <dbReference type="NCBI Taxonomy" id="75058"/>
    <lineage>
        <taxon>Eukaryota</taxon>
        <taxon>Discoba</taxon>
        <taxon>Euglenozoa</taxon>
        <taxon>Kinetoplastea</taxon>
        <taxon>Metakinetoplastina</taxon>
        <taxon>Eubodonida</taxon>
        <taxon>Bodonidae</taxon>
        <taxon>Bodo</taxon>
    </lineage>
</organism>
<dbReference type="Gene3D" id="3.40.850.10">
    <property type="entry name" value="Kinesin motor domain"/>
    <property type="match status" value="1"/>
</dbReference>
<dbReference type="InterPro" id="IPR001609">
    <property type="entry name" value="Myosin_head_motor_dom-like"/>
</dbReference>
<keyword evidence="7" id="KW-0175">Coiled coil</keyword>
<dbReference type="InterPro" id="IPR036961">
    <property type="entry name" value="Kinesin_motor_dom_sf"/>
</dbReference>
<dbReference type="Gene3D" id="1.10.10.820">
    <property type="match status" value="1"/>
</dbReference>
<feature type="region of interest" description="Actin-binding" evidence="6">
    <location>
        <begin position="652"/>
        <end position="674"/>
    </location>
</feature>
<dbReference type="PRINTS" id="PR00193">
    <property type="entry name" value="MYOSINHEAVY"/>
</dbReference>
<keyword evidence="11" id="KW-1185">Reference proteome</keyword>
<protein>
    <recommendedName>
        <fullName evidence="9">Myosin motor domain-containing protein</fullName>
    </recommendedName>
</protein>
<dbReference type="OMA" id="WIFRSIN"/>
<proteinExistence type="inferred from homology"/>
<dbReference type="GO" id="GO:0000146">
    <property type="term" value="F:microfilament motor activity"/>
    <property type="evidence" value="ECO:0007669"/>
    <property type="project" value="TreeGrafter"/>
</dbReference>
<dbReference type="GO" id="GO:0016020">
    <property type="term" value="C:membrane"/>
    <property type="evidence" value="ECO:0007669"/>
    <property type="project" value="TreeGrafter"/>
</dbReference>
<feature type="compositionally biased region" description="Polar residues" evidence="8">
    <location>
        <begin position="1113"/>
        <end position="1122"/>
    </location>
</feature>
<evidence type="ECO:0000259" key="9">
    <source>
        <dbReference type="PROSITE" id="PS51456"/>
    </source>
</evidence>
<evidence type="ECO:0000256" key="5">
    <source>
        <dbReference type="ARBA" id="ARBA00023203"/>
    </source>
</evidence>
<sequence>MTLTSCIFLVAKFIALPMDCRKLMSISFSPGDAVFFVHPQHSWVRGSVISVEKDSATCKVEDKERKEVQQGETIAKVKSDGIEMFHNECLDDAKHDDLLHLSVLHEATLLRCLYLRYMTDVIYTNIGAIVVALNPFNYEIPRYKDDRMSKFLALGKHFDKVPNHGLYPHSWACAHNTYFEMVENSENQCVLISGESGAGKTEATKIVMKYLAGVSCLGGTADEKKHSDGVGAKLTACSPILECFGNAKTVRNDNSSRFGKFMEVKFNGQGRLVGAFTTKYLLEKSRIITASEGERVYHSFYVALRGKYKGHLQFESESTYVSVNSGKCLTNKEYDTADDFEEVCDAMKKVGMSDDEVKSVWHIPAAILNLLNVGLLEDKAEREFSTFDDKTQKFLVQAAKLLYVSDQDLLKELLYFVRTTPDGDIVSRTSTDGAIDARNALCKHMYDGVFAWLVEKCNETCDAQSQGNWIGLLDIFGFEDFKLNSFEQLCINLTNETLQGHYNNFIFNKDMAECRAEGIDVADIISPDNTKCIQMLTGQGGVIPLLDECCAIDKSTDFTFLDKVDTAHSKNTFYGKNKTSRDTFFVRHYAGDVTYTITSWIEKNKDTLRDQMKLLIRRSTDKIVAQSLPLPVPKEQQKGKAPTVGGFFALQLRSLMEKINATNPHWIRCVKPHPAKKALHFDGVMTMKQLESSGVLGTVKIRKAGYPVRIQNENFLKKYRVCVTVSTADPMARIESVLTNAGVSDKKFSQKGRTKVFLKTEALTRLERFRDECLKEIASTLQRIGYGYIDRKKCFLQYVEKHRAELLRQKKEREERERAEREAEERAKREAEEKARLLREAEERRRKREEQKLQEKKNSAAICMQRYVRGGLCRLRVFRQVLEETRAKFEAQREAQFVEERRAARAIDAKRQASEKQWISWLNNVDHLKKKNSVDQQRQVKHDEQKRRINVRELCRKEDEDRQALDAEEAHDRQALMVRCEMLASHKKYLRDQETRAKKMFETQTNPLHSATRAPPPTANHRSARSDARTKEILSDYAASRAKAFEDFFPPPPPKNTFAALSDLSQQRGTPGRPSDFGSRERFQVAKDRWVAQDQYLESHVMPTPVARPRSGPTVSQPPSQQHLDEMYSGPHRTVGATMQHSLDSGQAATRATPRRLDQEPPWLAAQPTSPAPSVQNKRGGTDLRSAIDWDAVFNA</sequence>
<evidence type="ECO:0000313" key="10">
    <source>
        <dbReference type="EMBL" id="CUF99905.1"/>
    </source>
</evidence>
<evidence type="ECO:0000256" key="8">
    <source>
        <dbReference type="SAM" id="MobiDB-lite"/>
    </source>
</evidence>
<reference evidence="11" key="1">
    <citation type="submission" date="2015-09" db="EMBL/GenBank/DDBJ databases">
        <authorList>
            <consortium name="Pathogen Informatics"/>
        </authorList>
    </citation>
    <scope>NUCLEOTIDE SEQUENCE [LARGE SCALE GENOMIC DNA]</scope>
    <source>
        <strain evidence="11">Lake Konstanz</strain>
    </source>
</reference>
<dbReference type="InterPro" id="IPR027417">
    <property type="entry name" value="P-loop_NTPase"/>
</dbReference>
<dbReference type="Proteomes" id="UP000051952">
    <property type="component" value="Unassembled WGS sequence"/>
</dbReference>
<dbReference type="PANTHER" id="PTHR13140:SF706">
    <property type="entry name" value="DILUTE CLASS UNCONVENTIONAL MYOSIN, ISOFORM C"/>
    <property type="match status" value="1"/>
</dbReference>
<dbReference type="Gene3D" id="1.20.120.720">
    <property type="entry name" value="Myosin VI head, motor domain, U50 subdomain"/>
    <property type="match status" value="1"/>
</dbReference>
<feature type="compositionally biased region" description="Polar residues" evidence="8">
    <location>
        <begin position="1137"/>
        <end position="1150"/>
    </location>
</feature>
<dbReference type="PANTHER" id="PTHR13140">
    <property type="entry name" value="MYOSIN"/>
    <property type="match status" value="1"/>
</dbReference>
<evidence type="ECO:0000256" key="4">
    <source>
        <dbReference type="ARBA" id="ARBA00023175"/>
    </source>
</evidence>
<dbReference type="SUPFAM" id="SSF52540">
    <property type="entry name" value="P-loop containing nucleoside triphosphate hydrolases"/>
    <property type="match status" value="1"/>
</dbReference>
<dbReference type="GO" id="GO:0005524">
    <property type="term" value="F:ATP binding"/>
    <property type="evidence" value="ECO:0007669"/>
    <property type="project" value="UniProtKB-UniRule"/>
</dbReference>
<feature type="region of interest" description="Disordered" evidence="8">
    <location>
        <begin position="1104"/>
        <end position="1184"/>
    </location>
</feature>
<feature type="coiled-coil region" evidence="7">
    <location>
        <begin position="799"/>
        <end position="859"/>
    </location>
</feature>
<feature type="binding site" evidence="6">
    <location>
        <begin position="194"/>
        <end position="201"/>
    </location>
    <ligand>
        <name>ATP</name>
        <dbReference type="ChEBI" id="CHEBI:30616"/>
    </ligand>
</feature>
<comment type="similarity">
    <text evidence="6">Belongs to the TRAFAC class myosin-kinesin ATPase superfamily. Myosin family.</text>
</comment>
<dbReference type="Gene3D" id="1.20.5.4820">
    <property type="match status" value="1"/>
</dbReference>
<dbReference type="GO" id="GO:0007015">
    <property type="term" value="P:actin filament organization"/>
    <property type="evidence" value="ECO:0007669"/>
    <property type="project" value="TreeGrafter"/>
</dbReference>
<dbReference type="GO" id="GO:0016459">
    <property type="term" value="C:myosin complex"/>
    <property type="evidence" value="ECO:0007669"/>
    <property type="project" value="UniProtKB-KW"/>
</dbReference>
<feature type="region of interest" description="Disordered" evidence="8">
    <location>
        <begin position="1002"/>
        <end position="1030"/>
    </location>
</feature>
<keyword evidence="1 6" id="KW-0547">Nucleotide-binding</keyword>
<gene>
    <name evidence="10" type="ORF">BSAL_68940c</name>
</gene>
<feature type="compositionally biased region" description="Polar residues" evidence="8">
    <location>
        <begin position="1167"/>
        <end position="1179"/>
    </location>
</feature>
<dbReference type="Gene3D" id="1.20.58.530">
    <property type="match status" value="1"/>
</dbReference>
<evidence type="ECO:0000256" key="1">
    <source>
        <dbReference type="ARBA" id="ARBA00022741"/>
    </source>
</evidence>